<keyword evidence="6 15" id="KW-0812">Transmembrane</keyword>
<dbReference type="CDD" id="cd16461">
    <property type="entry name" value="RING-H2_EL5-like"/>
    <property type="match status" value="1"/>
</dbReference>
<dbReference type="PANTHER" id="PTHR46913:SF1">
    <property type="entry name" value="RING-H2 FINGER PROTEIN ATL16"/>
    <property type="match status" value="1"/>
</dbReference>
<gene>
    <name evidence="17" type="primary">ATL3</name>
    <name evidence="17" type="ORF">AXF42_Ash004094</name>
</gene>
<dbReference type="SMART" id="SM00184">
    <property type="entry name" value="RING"/>
    <property type="match status" value="1"/>
</dbReference>
<comment type="pathway">
    <text evidence="3">Protein modification; protein ubiquitination.</text>
</comment>
<keyword evidence="12 15" id="KW-0472">Membrane</keyword>
<comment type="subcellular location">
    <subcellularLocation>
        <location evidence="2">Membrane</location>
        <topology evidence="2">Single-pass membrane protein</topology>
    </subcellularLocation>
</comment>
<evidence type="ECO:0000256" key="12">
    <source>
        <dbReference type="ARBA" id="ARBA00023136"/>
    </source>
</evidence>
<dbReference type="Pfam" id="PF13639">
    <property type="entry name" value="zf-RING_2"/>
    <property type="match status" value="1"/>
</dbReference>
<feature type="transmembrane region" description="Helical" evidence="15">
    <location>
        <begin position="6"/>
        <end position="28"/>
    </location>
</feature>
<evidence type="ECO:0000256" key="6">
    <source>
        <dbReference type="ARBA" id="ARBA00022692"/>
    </source>
</evidence>
<evidence type="ECO:0000259" key="16">
    <source>
        <dbReference type="PROSITE" id="PS50089"/>
    </source>
</evidence>
<organism evidence="17 18">
    <name type="scientific">Apostasia shenzhenica</name>
    <dbReference type="NCBI Taxonomy" id="1088818"/>
    <lineage>
        <taxon>Eukaryota</taxon>
        <taxon>Viridiplantae</taxon>
        <taxon>Streptophyta</taxon>
        <taxon>Embryophyta</taxon>
        <taxon>Tracheophyta</taxon>
        <taxon>Spermatophyta</taxon>
        <taxon>Magnoliopsida</taxon>
        <taxon>Liliopsida</taxon>
        <taxon>Asparagales</taxon>
        <taxon>Orchidaceae</taxon>
        <taxon>Apostasioideae</taxon>
        <taxon>Apostasia</taxon>
    </lineage>
</organism>
<feature type="compositionally biased region" description="Low complexity" evidence="14">
    <location>
        <begin position="216"/>
        <end position="227"/>
    </location>
</feature>
<feature type="domain" description="RING-type" evidence="16">
    <location>
        <begin position="75"/>
        <end position="117"/>
    </location>
</feature>
<evidence type="ECO:0000256" key="13">
    <source>
        <dbReference type="PROSITE-ProRule" id="PRU00175"/>
    </source>
</evidence>
<dbReference type="InterPro" id="IPR013083">
    <property type="entry name" value="Znf_RING/FYVE/PHD"/>
</dbReference>
<evidence type="ECO:0000256" key="4">
    <source>
        <dbReference type="ARBA" id="ARBA00012483"/>
    </source>
</evidence>
<dbReference type="GO" id="GO:0008270">
    <property type="term" value="F:zinc ion binding"/>
    <property type="evidence" value="ECO:0007669"/>
    <property type="project" value="UniProtKB-KW"/>
</dbReference>
<evidence type="ECO:0000256" key="10">
    <source>
        <dbReference type="ARBA" id="ARBA00022833"/>
    </source>
</evidence>
<dbReference type="SUPFAM" id="SSF57850">
    <property type="entry name" value="RING/U-box"/>
    <property type="match status" value="1"/>
</dbReference>
<keyword evidence="8 13" id="KW-0863">Zinc-finger</keyword>
<evidence type="ECO:0000256" key="15">
    <source>
        <dbReference type="SAM" id="Phobius"/>
    </source>
</evidence>
<evidence type="ECO:0000256" key="3">
    <source>
        <dbReference type="ARBA" id="ARBA00004906"/>
    </source>
</evidence>
<name>A0A2I0A204_9ASPA</name>
<dbReference type="PROSITE" id="PS50089">
    <property type="entry name" value="ZF_RING_2"/>
    <property type="match status" value="1"/>
</dbReference>
<proteinExistence type="predicted"/>
<keyword evidence="9" id="KW-0833">Ubl conjugation pathway</keyword>
<evidence type="ECO:0000256" key="9">
    <source>
        <dbReference type="ARBA" id="ARBA00022786"/>
    </source>
</evidence>
<evidence type="ECO:0000256" key="7">
    <source>
        <dbReference type="ARBA" id="ARBA00022723"/>
    </source>
</evidence>
<dbReference type="Proteomes" id="UP000236161">
    <property type="component" value="Unassembled WGS sequence"/>
</dbReference>
<comment type="catalytic activity">
    <reaction evidence="1">
        <text>S-ubiquitinyl-[E2 ubiquitin-conjugating enzyme]-L-cysteine + [acceptor protein]-L-lysine = [E2 ubiquitin-conjugating enzyme]-L-cysteine + N(6)-ubiquitinyl-[acceptor protein]-L-lysine.</text>
        <dbReference type="EC" id="2.3.2.27"/>
    </reaction>
</comment>
<keyword evidence="7" id="KW-0479">Metal-binding</keyword>
<dbReference type="EMBL" id="KZ452037">
    <property type="protein sequence ID" value="PKA49554.1"/>
    <property type="molecule type" value="Genomic_DNA"/>
</dbReference>
<dbReference type="InterPro" id="IPR001841">
    <property type="entry name" value="Znf_RING"/>
</dbReference>
<evidence type="ECO:0000313" key="17">
    <source>
        <dbReference type="EMBL" id="PKA49554.1"/>
    </source>
</evidence>
<keyword evidence="18" id="KW-1185">Reference proteome</keyword>
<keyword evidence="17" id="KW-0012">Acyltransferase</keyword>
<evidence type="ECO:0000256" key="5">
    <source>
        <dbReference type="ARBA" id="ARBA00022679"/>
    </source>
</evidence>
<accession>A0A2I0A204</accession>
<dbReference type="STRING" id="1088818.A0A2I0A204"/>
<reference evidence="17 18" key="1">
    <citation type="journal article" date="2017" name="Nature">
        <title>The Apostasia genome and the evolution of orchids.</title>
        <authorList>
            <person name="Zhang G.Q."/>
            <person name="Liu K.W."/>
            <person name="Li Z."/>
            <person name="Lohaus R."/>
            <person name="Hsiao Y.Y."/>
            <person name="Niu S.C."/>
            <person name="Wang J.Y."/>
            <person name="Lin Y.C."/>
            <person name="Xu Q."/>
            <person name="Chen L.J."/>
            <person name="Yoshida K."/>
            <person name="Fujiwara S."/>
            <person name="Wang Z.W."/>
            <person name="Zhang Y.Q."/>
            <person name="Mitsuda N."/>
            <person name="Wang M."/>
            <person name="Liu G.H."/>
            <person name="Pecoraro L."/>
            <person name="Huang H.X."/>
            <person name="Xiao X.J."/>
            <person name="Lin M."/>
            <person name="Wu X.Y."/>
            <person name="Wu W.L."/>
            <person name="Chen Y.Y."/>
            <person name="Chang S.B."/>
            <person name="Sakamoto S."/>
            <person name="Ohme-Takagi M."/>
            <person name="Yagi M."/>
            <person name="Zeng S.J."/>
            <person name="Shen C.Y."/>
            <person name="Yeh C.M."/>
            <person name="Luo Y.B."/>
            <person name="Tsai W.C."/>
            <person name="Van de Peer Y."/>
            <person name="Liu Z.J."/>
        </authorList>
    </citation>
    <scope>NUCLEOTIDE SEQUENCE [LARGE SCALE GENOMIC DNA]</scope>
    <source>
        <strain evidence="18">cv. Shenzhen</strain>
        <tissue evidence="17">Stem</tissue>
    </source>
</reference>
<evidence type="ECO:0000313" key="18">
    <source>
        <dbReference type="Proteomes" id="UP000236161"/>
    </source>
</evidence>
<evidence type="ECO:0000256" key="1">
    <source>
        <dbReference type="ARBA" id="ARBA00000900"/>
    </source>
</evidence>
<feature type="region of interest" description="Disordered" evidence="14">
    <location>
        <begin position="199"/>
        <end position="228"/>
    </location>
</feature>
<evidence type="ECO:0000256" key="11">
    <source>
        <dbReference type="ARBA" id="ARBA00022989"/>
    </source>
</evidence>
<keyword evidence="11 15" id="KW-1133">Transmembrane helix</keyword>
<evidence type="ECO:0000256" key="8">
    <source>
        <dbReference type="ARBA" id="ARBA00022771"/>
    </source>
</evidence>
<dbReference type="FunFam" id="3.30.40.10:FF:000457">
    <property type="entry name" value="RING-H2 finger protein ATL3"/>
    <property type="match status" value="1"/>
</dbReference>
<dbReference type="PANTHER" id="PTHR46913">
    <property type="entry name" value="RING-H2 FINGER PROTEIN ATL16"/>
    <property type="match status" value="1"/>
</dbReference>
<sequence>MVMVIVVVFLFLVVIFTFFIYLYARIYWRSRDARARRLETLFASTTGDAPATNRGLDSAVLRSLPVTVYKQGLECAVCLTELAAGEEARILPKCSHGFHVQCIDMWFHSHSTCPLCRCSVGPASGRAGEEQRSPEPSPTLPANVLFWGNQEQINASVYSERTLVISIPSRPANGFGSTVSPLPSSRSAVEVVIKSLEADDRSPAASRRNSCRMPVSRGRTGGSSCSSPTMAGEIQQGMVGFGGGNGEGSLKSSSLV</sequence>
<dbReference type="EC" id="2.3.2.27" evidence="4"/>
<dbReference type="AlphaFoldDB" id="A0A2I0A204"/>
<dbReference type="Gene3D" id="3.30.40.10">
    <property type="entry name" value="Zinc/RING finger domain, C3HC4 (zinc finger)"/>
    <property type="match status" value="1"/>
</dbReference>
<dbReference type="GO" id="GO:0016567">
    <property type="term" value="P:protein ubiquitination"/>
    <property type="evidence" value="ECO:0007669"/>
    <property type="project" value="InterPro"/>
</dbReference>
<protein>
    <recommendedName>
        <fullName evidence="4">RING-type E3 ubiquitin transferase</fullName>
        <ecNumber evidence="4">2.3.2.27</ecNumber>
    </recommendedName>
</protein>
<evidence type="ECO:0000256" key="2">
    <source>
        <dbReference type="ARBA" id="ARBA00004167"/>
    </source>
</evidence>
<keyword evidence="5 17" id="KW-0808">Transferase</keyword>
<dbReference type="OrthoDB" id="8062037at2759"/>
<evidence type="ECO:0000256" key="14">
    <source>
        <dbReference type="SAM" id="MobiDB-lite"/>
    </source>
</evidence>
<keyword evidence="10" id="KW-0862">Zinc</keyword>
<dbReference type="InterPro" id="IPR044600">
    <property type="entry name" value="ATL1/ATL16-like"/>
</dbReference>
<dbReference type="GO" id="GO:0061630">
    <property type="term" value="F:ubiquitin protein ligase activity"/>
    <property type="evidence" value="ECO:0007669"/>
    <property type="project" value="UniProtKB-EC"/>
</dbReference>
<dbReference type="GO" id="GO:0016020">
    <property type="term" value="C:membrane"/>
    <property type="evidence" value="ECO:0007669"/>
    <property type="project" value="UniProtKB-SubCell"/>
</dbReference>